<dbReference type="InParanoid" id="T1G1W4"/>
<dbReference type="EMBL" id="AMQM01003270">
    <property type="status" value="NOT_ANNOTATED_CDS"/>
    <property type="molecule type" value="Genomic_DNA"/>
</dbReference>
<dbReference type="RefSeq" id="XP_009013422.1">
    <property type="nucleotide sequence ID" value="XM_009015174.1"/>
</dbReference>
<dbReference type="PANTHER" id="PTHR11695:SF294">
    <property type="entry name" value="RETICULON-4-INTERACTING PROTEIN 1, MITOCHONDRIAL"/>
    <property type="match status" value="1"/>
</dbReference>
<reference evidence="9" key="1">
    <citation type="submission" date="2012-12" db="EMBL/GenBank/DDBJ databases">
        <authorList>
            <person name="Hellsten U."/>
            <person name="Grimwood J."/>
            <person name="Chapman J.A."/>
            <person name="Shapiro H."/>
            <person name="Aerts A."/>
            <person name="Otillar R.P."/>
            <person name="Terry A.Y."/>
            <person name="Boore J.L."/>
            <person name="Simakov O."/>
            <person name="Marletaz F."/>
            <person name="Cho S.-J."/>
            <person name="Edsinger-Gonzales E."/>
            <person name="Havlak P."/>
            <person name="Kuo D.-H."/>
            <person name="Larsson T."/>
            <person name="Lv J."/>
            <person name="Arendt D."/>
            <person name="Savage R."/>
            <person name="Osoegawa K."/>
            <person name="de Jong P."/>
            <person name="Lindberg D.R."/>
            <person name="Seaver E.C."/>
            <person name="Weisblat D.A."/>
            <person name="Putnam N.H."/>
            <person name="Grigoriev I.V."/>
            <person name="Rokhsar D.S."/>
        </authorList>
    </citation>
    <scope>NUCLEOTIDE SEQUENCE</scope>
</reference>
<dbReference type="STRING" id="6412.T1G1W4"/>
<keyword evidence="5" id="KW-0496">Mitochondrion</keyword>
<dbReference type="InterPro" id="IPR036291">
    <property type="entry name" value="NAD(P)-bd_dom_sf"/>
</dbReference>
<feature type="domain" description="Enoyl reductase (ER)" evidence="6">
    <location>
        <begin position="10"/>
        <end position="354"/>
    </location>
</feature>
<reference evidence="7 9" key="2">
    <citation type="journal article" date="2013" name="Nature">
        <title>Insights into bilaterian evolution from three spiralian genomes.</title>
        <authorList>
            <person name="Simakov O."/>
            <person name="Marletaz F."/>
            <person name="Cho S.J."/>
            <person name="Edsinger-Gonzales E."/>
            <person name="Havlak P."/>
            <person name="Hellsten U."/>
            <person name="Kuo D.H."/>
            <person name="Larsson T."/>
            <person name="Lv J."/>
            <person name="Arendt D."/>
            <person name="Savage R."/>
            <person name="Osoegawa K."/>
            <person name="de Jong P."/>
            <person name="Grimwood J."/>
            <person name="Chapman J.A."/>
            <person name="Shapiro H."/>
            <person name="Aerts A."/>
            <person name="Otillar R.P."/>
            <person name="Terry A.Y."/>
            <person name="Boore J.L."/>
            <person name="Grigoriev I.V."/>
            <person name="Lindberg D.R."/>
            <person name="Seaver E.C."/>
            <person name="Weisblat D.A."/>
            <person name="Putnam N.H."/>
            <person name="Rokhsar D.S."/>
        </authorList>
    </citation>
    <scope>NUCLEOTIDE SEQUENCE</scope>
</reference>
<dbReference type="HOGENOM" id="CLU_026673_3_3_1"/>
<dbReference type="FunCoup" id="T1G1W4">
    <property type="interactions" value="841"/>
</dbReference>
<keyword evidence="9" id="KW-1185">Reference proteome</keyword>
<dbReference type="InterPro" id="IPR011032">
    <property type="entry name" value="GroES-like_sf"/>
</dbReference>
<evidence type="ECO:0000256" key="4">
    <source>
        <dbReference type="ARBA" id="ARBA00023002"/>
    </source>
</evidence>
<keyword evidence="4" id="KW-0560">Oxidoreductase</keyword>
<evidence type="ECO:0000313" key="9">
    <source>
        <dbReference type="Proteomes" id="UP000015101"/>
    </source>
</evidence>
<dbReference type="EMBL" id="KB096080">
    <property type="protein sequence ID" value="ESO08492.1"/>
    <property type="molecule type" value="Genomic_DNA"/>
</dbReference>
<dbReference type="Gene3D" id="3.40.50.720">
    <property type="entry name" value="NAD(P)-binding Rossmann-like Domain"/>
    <property type="match status" value="1"/>
</dbReference>
<evidence type="ECO:0000259" key="6">
    <source>
        <dbReference type="SMART" id="SM00829"/>
    </source>
</evidence>
<gene>
    <name evidence="8" type="primary">20215062</name>
    <name evidence="7" type="ORF">HELRODRAFT_74848</name>
</gene>
<comment type="subcellular location">
    <subcellularLocation>
        <location evidence="1">Mitochondrion</location>
    </subcellularLocation>
</comment>
<dbReference type="InterPro" id="IPR002364">
    <property type="entry name" value="Quin_OxRdtase/zeta-crystal_CS"/>
</dbReference>
<dbReference type="OMA" id="PVVPGWD"/>
<dbReference type="InterPro" id="IPR013154">
    <property type="entry name" value="ADH-like_N"/>
</dbReference>
<evidence type="ECO:0000256" key="1">
    <source>
        <dbReference type="ARBA" id="ARBA00004173"/>
    </source>
</evidence>
<protein>
    <recommendedName>
        <fullName evidence="6">Enoyl reductase (ER) domain-containing protein</fullName>
    </recommendedName>
</protein>
<sequence>MKSWHITKHGSLEELKLDENAPLPIITDPLDILVEVKASSINPIDVAMLGGYGSNIIGLLKTLESFPVTPKVKFPLTLGRDFSGKIVDAGKSVNLEKLKIGTEVWGSVRSTYQGAQSQYIVVPSTDISLKPESLTHVEAASIPYVACTTWVAASTFGRLEPNWFLDKKVLVLGGSGGVGTFAIQLFKSWGAEITTTVNKDFLEKASELGATNIVDYTQPDCQFLLSSYGSYDFVLDTIRRNDFKNVLCLLKPDLSSKYVTLLTPVLPNTDKYGITLGLAKCKLDLACFVFEGLKFGTKVGWAIYAPNGDALDEVAKLIENKKIKPVIETVYSFDQLPLAMKKVSLKHNRGKTVLDYDL</sequence>
<dbReference type="SMART" id="SM00829">
    <property type="entry name" value="PKS_ER"/>
    <property type="match status" value="1"/>
</dbReference>
<dbReference type="KEGG" id="hro:HELRODRAFT_74848"/>
<evidence type="ECO:0000256" key="3">
    <source>
        <dbReference type="ARBA" id="ARBA00022946"/>
    </source>
</evidence>
<evidence type="ECO:0000256" key="2">
    <source>
        <dbReference type="ARBA" id="ARBA00010371"/>
    </source>
</evidence>
<dbReference type="GO" id="GO:0005739">
    <property type="term" value="C:mitochondrion"/>
    <property type="evidence" value="ECO:0000318"/>
    <property type="project" value="GO_Central"/>
</dbReference>
<evidence type="ECO:0000313" key="8">
    <source>
        <dbReference type="EnsemblMetazoa" id="HelroP74848"/>
    </source>
</evidence>
<dbReference type="PANTHER" id="PTHR11695">
    <property type="entry name" value="ALCOHOL DEHYDROGENASE RELATED"/>
    <property type="match status" value="1"/>
</dbReference>
<keyword evidence="3" id="KW-0809">Transit peptide</keyword>
<evidence type="ECO:0000313" key="7">
    <source>
        <dbReference type="EMBL" id="ESO08492.1"/>
    </source>
</evidence>
<dbReference type="InterPro" id="IPR020843">
    <property type="entry name" value="ER"/>
</dbReference>
<accession>T1G1W4</accession>
<dbReference type="GeneID" id="20215062"/>
<dbReference type="CTD" id="20215062"/>
<dbReference type="PROSITE" id="PS01162">
    <property type="entry name" value="QOR_ZETA_CRYSTAL"/>
    <property type="match status" value="1"/>
</dbReference>
<dbReference type="SUPFAM" id="SSF50129">
    <property type="entry name" value="GroES-like"/>
    <property type="match status" value="1"/>
</dbReference>
<dbReference type="Pfam" id="PF08240">
    <property type="entry name" value="ADH_N"/>
    <property type="match status" value="1"/>
</dbReference>
<reference evidence="8" key="3">
    <citation type="submission" date="2015-06" db="UniProtKB">
        <authorList>
            <consortium name="EnsemblMetazoa"/>
        </authorList>
    </citation>
    <scope>IDENTIFICATION</scope>
</reference>
<comment type="similarity">
    <text evidence="2">Belongs to the zinc-containing alcohol dehydrogenase family. Quinone oxidoreductase subfamily.</text>
</comment>
<dbReference type="GO" id="GO:0008270">
    <property type="term" value="F:zinc ion binding"/>
    <property type="evidence" value="ECO:0007669"/>
    <property type="project" value="InterPro"/>
</dbReference>
<name>T1G1W4_HELRO</name>
<dbReference type="OrthoDB" id="48317at2759"/>
<dbReference type="InterPro" id="IPR050700">
    <property type="entry name" value="YIM1/Zinc_Alcohol_DH_Fams"/>
</dbReference>
<dbReference type="Proteomes" id="UP000015101">
    <property type="component" value="Unassembled WGS sequence"/>
</dbReference>
<organism evidence="8 9">
    <name type="scientific">Helobdella robusta</name>
    <name type="common">Californian leech</name>
    <dbReference type="NCBI Taxonomy" id="6412"/>
    <lineage>
        <taxon>Eukaryota</taxon>
        <taxon>Metazoa</taxon>
        <taxon>Spiralia</taxon>
        <taxon>Lophotrochozoa</taxon>
        <taxon>Annelida</taxon>
        <taxon>Clitellata</taxon>
        <taxon>Hirudinea</taxon>
        <taxon>Rhynchobdellida</taxon>
        <taxon>Glossiphoniidae</taxon>
        <taxon>Helobdella</taxon>
    </lineage>
</organism>
<proteinExistence type="inferred from homology"/>
<dbReference type="FunFam" id="3.40.50.720:FF:000147">
    <property type="entry name" value="Reticulon-4-interacting protein 1 homolog, mitochondrial"/>
    <property type="match status" value="1"/>
</dbReference>
<evidence type="ECO:0000256" key="5">
    <source>
        <dbReference type="ARBA" id="ARBA00023128"/>
    </source>
</evidence>
<dbReference type="SUPFAM" id="SSF51735">
    <property type="entry name" value="NAD(P)-binding Rossmann-fold domains"/>
    <property type="match status" value="1"/>
</dbReference>
<dbReference type="Gene3D" id="3.90.180.10">
    <property type="entry name" value="Medium-chain alcohol dehydrogenases, catalytic domain"/>
    <property type="match status" value="1"/>
</dbReference>
<dbReference type="EnsemblMetazoa" id="HelroT74848">
    <property type="protein sequence ID" value="HelroP74848"/>
    <property type="gene ID" value="HelroG74848"/>
</dbReference>
<dbReference type="GO" id="GO:0016491">
    <property type="term" value="F:oxidoreductase activity"/>
    <property type="evidence" value="ECO:0007669"/>
    <property type="project" value="UniProtKB-KW"/>
</dbReference>
<dbReference type="eggNOG" id="KOG1198">
    <property type="taxonomic scope" value="Eukaryota"/>
</dbReference>
<dbReference type="Pfam" id="PF13602">
    <property type="entry name" value="ADH_zinc_N_2"/>
    <property type="match status" value="1"/>
</dbReference>
<dbReference type="AlphaFoldDB" id="T1G1W4"/>